<keyword evidence="2" id="KW-1185">Reference proteome</keyword>
<dbReference type="EMBL" id="JROI01000011">
    <property type="protein sequence ID" value="KGI77505.1"/>
    <property type="molecule type" value="Genomic_DNA"/>
</dbReference>
<gene>
    <name evidence="1" type="ORF">LF63_0109195</name>
</gene>
<evidence type="ECO:0000313" key="2">
    <source>
        <dbReference type="Proteomes" id="UP000029708"/>
    </source>
</evidence>
<sequence length="62" mass="6601">MPVSETLRRLKPRAARAVQARLFREASACTEALDRLRAIAVAPTLRDAAPVQAPAAQAACSD</sequence>
<accession>A0A099CX10</accession>
<evidence type="ECO:0000313" key="1">
    <source>
        <dbReference type="EMBL" id="KGI77505.1"/>
    </source>
</evidence>
<dbReference type="STRING" id="1543381.LF63_0109195"/>
<proteinExistence type="predicted"/>
<dbReference type="Proteomes" id="UP000029708">
    <property type="component" value="Unassembled WGS sequence"/>
</dbReference>
<protein>
    <submittedName>
        <fullName evidence="1">Uncharacterized protein</fullName>
    </submittedName>
</protein>
<name>A0A099CX10_9GAMM</name>
<dbReference type="HOGENOM" id="CLU_2899741_0_0_6"/>
<dbReference type="AlphaFoldDB" id="A0A099CX10"/>
<reference evidence="1 2" key="1">
    <citation type="submission" date="2014-09" db="EMBL/GenBank/DDBJ databases">
        <title>Xanthomonadaceae 3.5X direct submission.</title>
        <authorList>
            <person name="Fang T."/>
            <person name="Wang H."/>
        </authorList>
    </citation>
    <scope>NUCLEOTIDE SEQUENCE [LARGE SCALE GENOMIC DNA]</scope>
    <source>
        <strain evidence="1 2">3.5X</strain>
    </source>
</reference>
<organism evidence="1 2">
    <name type="scientific">Oleiagrimonas soli</name>
    <dbReference type="NCBI Taxonomy" id="1543381"/>
    <lineage>
        <taxon>Bacteria</taxon>
        <taxon>Pseudomonadati</taxon>
        <taxon>Pseudomonadota</taxon>
        <taxon>Gammaproteobacteria</taxon>
        <taxon>Lysobacterales</taxon>
        <taxon>Rhodanobacteraceae</taxon>
        <taxon>Oleiagrimonas</taxon>
    </lineage>
</organism>
<comment type="caution">
    <text evidence="1">The sequence shown here is derived from an EMBL/GenBank/DDBJ whole genome shotgun (WGS) entry which is preliminary data.</text>
</comment>